<dbReference type="EMBL" id="CP073767">
    <property type="protein sequence ID" value="UWZ57604.1"/>
    <property type="molecule type" value="Genomic_DNA"/>
</dbReference>
<dbReference type="OrthoDB" id="3396565at2"/>
<accession>A0A9Q9IQK9</accession>
<evidence type="ECO:0000256" key="1">
    <source>
        <dbReference type="SAM" id="MobiDB-lite"/>
    </source>
</evidence>
<feature type="compositionally biased region" description="Pro residues" evidence="1">
    <location>
        <begin position="1"/>
        <end position="23"/>
    </location>
</feature>
<protein>
    <submittedName>
        <fullName evidence="3">Uncharacterized protein</fullName>
    </submittedName>
</protein>
<sequence>MSSFPTPPGSFTTPPPPPVPDPPITRARKRAAVVTVVLAAVLCGLGVLASWNPWGYARFGDGPYALVAVATLLPLAAGVLALLLVRRKAVTITLAVACAVAAGIAFCGGGGIVAVFGDPHWKRTVLATTGEYQIVSLVESDLIFRQELRVARPDGLLTRESTRPLGCVEAVFNDHPEFTFKFARFVGPDEIEVTLSNDKTWRTRFDPDTLTPSRTLNAGCAAYRGAYVDTGP</sequence>
<dbReference type="Proteomes" id="UP001058003">
    <property type="component" value="Chromosome"/>
</dbReference>
<gene>
    <name evidence="3" type="ORF">Daura_16420</name>
</gene>
<evidence type="ECO:0000256" key="2">
    <source>
        <dbReference type="SAM" id="Phobius"/>
    </source>
</evidence>
<feature type="transmembrane region" description="Helical" evidence="2">
    <location>
        <begin position="63"/>
        <end position="85"/>
    </location>
</feature>
<dbReference type="KEGG" id="daur:Daura_16420"/>
<feature type="transmembrane region" description="Helical" evidence="2">
    <location>
        <begin position="92"/>
        <end position="116"/>
    </location>
</feature>
<feature type="transmembrane region" description="Helical" evidence="2">
    <location>
        <begin position="31"/>
        <end position="51"/>
    </location>
</feature>
<dbReference type="RefSeq" id="WP_156089522.1">
    <property type="nucleotide sequence ID" value="NZ_CP073767.1"/>
</dbReference>
<evidence type="ECO:0000313" key="3">
    <source>
        <dbReference type="EMBL" id="UWZ57604.1"/>
    </source>
</evidence>
<keyword evidence="2" id="KW-0812">Transmembrane</keyword>
<keyword evidence="2" id="KW-0472">Membrane</keyword>
<evidence type="ECO:0000313" key="4">
    <source>
        <dbReference type="Proteomes" id="UP001058003"/>
    </source>
</evidence>
<reference evidence="3" key="1">
    <citation type="submission" date="2021-04" db="EMBL/GenBank/DDBJ databases">
        <title>Dactylosporangium aurantiacum NRRL B-8018 full assembly.</title>
        <authorList>
            <person name="Hartkoorn R.C."/>
            <person name="Beaudoing E."/>
            <person name="Hot D."/>
        </authorList>
    </citation>
    <scope>NUCLEOTIDE SEQUENCE</scope>
    <source>
        <strain evidence="3">NRRL B-8018</strain>
    </source>
</reference>
<feature type="region of interest" description="Disordered" evidence="1">
    <location>
        <begin position="1"/>
        <end position="24"/>
    </location>
</feature>
<organism evidence="3 4">
    <name type="scientific">Dactylosporangium aurantiacum</name>
    <dbReference type="NCBI Taxonomy" id="35754"/>
    <lineage>
        <taxon>Bacteria</taxon>
        <taxon>Bacillati</taxon>
        <taxon>Actinomycetota</taxon>
        <taxon>Actinomycetes</taxon>
        <taxon>Micromonosporales</taxon>
        <taxon>Micromonosporaceae</taxon>
        <taxon>Dactylosporangium</taxon>
    </lineage>
</organism>
<name>A0A9Q9IQK9_9ACTN</name>
<keyword evidence="2" id="KW-1133">Transmembrane helix</keyword>
<keyword evidence="4" id="KW-1185">Reference proteome</keyword>
<dbReference type="AlphaFoldDB" id="A0A9Q9IQK9"/>
<proteinExistence type="predicted"/>